<dbReference type="RefSeq" id="WP_008078664.1">
    <property type="nucleotide sequence ID" value="NZ_AEVT01000084.1"/>
</dbReference>
<evidence type="ECO:0000256" key="3">
    <source>
        <dbReference type="PROSITE-ProRule" id="PRU00339"/>
    </source>
</evidence>
<dbReference type="GO" id="GO:0005886">
    <property type="term" value="C:plasma membrane"/>
    <property type="evidence" value="ECO:0007669"/>
    <property type="project" value="TreeGrafter"/>
</dbReference>
<dbReference type="Pfam" id="PF23914">
    <property type="entry name" value="TPR_CcmH_CycH"/>
    <property type="match status" value="1"/>
</dbReference>
<dbReference type="Gene3D" id="1.25.40.10">
    <property type="entry name" value="Tetratricopeptide repeat domain"/>
    <property type="match status" value="1"/>
</dbReference>
<dbReference type="AlphaFoldDB" id="E8M9K2"/>
<evidence type="ECO:0000259" key="4">
    <source>
        <dbReference type="Pfam" id="PF23914"/>
    </source>
</evidence>
<dbReference type="InterPro" id="IPR056413">
    <property type="entry name" value="TPR_CcmH_CycH"/>
</dbReference>
<organism evidence="5 6">
    <name type="scientific">Vibrio sinaloensis DSM 21326</name>
    <dbReference type="NCBI Taxonomy" id="945550"/>
    <lineage>
        <taxon>Bacteria</taxon>
        <taxon>Pseudomonadati</taxon>
        <taxon>Pseudomonadota</taxon>
        <taxon>Gammaproteobacteria</taxon>
        <taxon>Vibrionales</taxon>
        <taxon>Vibrionaceae</taxon>
        <taxon>Vibrio</taxon>
        <taxon>Vibrio oreintalis group</taxon>
    </lineage>
</organism>
<sequence>MHIVRKILLVSVVVSVPLFWWLKGSPPPQPEALQSLPSHSEQIREIQGKLKQDPNQAELWFQLGHGYLNQQDFGSALTCFDYAIRLTESPTASQYAAKATALYYSNKQQLTDEVQQLLALALAEDENNLTALSLIASDHFISFRYQQAIDVWTQMLDSQDQDLDRASIIHSLNLAKQMQNKQ</sequence>
<dbReference type="InterPro" id="IPR051263">
    <property type="entry name" value="C-type_cytochrome_biogenesis"/>
</dbReference>
<evidence type="ECO:0000256" key="1">
    <source>
        <dbReference type="ARBA" id="ARBA00022737"/>
    </source>
</evidence>
<accession>E8M9K2</accession>
<dbReference type="PROSITE" id="PS50005">
    <property type="entry name" value="TPR"/>
    <property type="match status" value="1"/>
</dbReference>
<dbReference type="PANTHER" id="PTHR47870:SF2">
    <property type="entry name" value="FORMATE-DEPENDENT NITRITE REDUCTASE COMPLEX SUBUNIT NRFF"/>
    <property type="match status" value="1"/>
</dbReference>
<feature type="domain" description="Cytochrome c-type biogenesis protein H TPR" evidence="4">
    <location>
        <begin position="48"/>
        <end position="162"/>
    </location>
</feature>
<dbReference type="InterPro" id="IPR019734">
    <property type="entry name" value="TPR_rpt"/>
</dbReference>
<keyword evidence="1" id="KW-0677">Repeat</keyword>
<dbReference type="SUPFAM" id="SSF48452">
    <property type="entry name" value="TPR-like"/>
    <property type="match status" value="1"/>
</dbReference>
<feature type="repeat" description="TPR" evidence="3">
    <location>
        <begin position="57"/>
        <end position="90"/>
    </location>
</feature>
<evidence type="ECO:0000313" key="5">
    <source>
        <dbReference type="EMBL" id="EGA69369.1"/>
    </source>
</evidence>
<dbReference type="eggNOG" id="COG4235">
    <property type="taxonomic scope" value="Bacteria"/>
</dbReference>
<dbReference type="EMBL" id="AEVT01000084">
    <property type="protein sequence ID" value="EGA69369.1"/>
    <property type="molecule type" value="Genomic_DNA"/>
</dbReference>
<dbReference type="InterPro" id="IPR011990">
    <property type="entry name" value="TPR-like_helical_dom_sf"/>
</dbReference>
<dbReference type="Proteomes" id="UP000006228">
    <property type="component" value="Unassembled WGS sequence"/>
</dbReference>
<dbReference type="GeneID" id="97172025"/>
<protein>
    <submittedName>
        <fullName evidence="5">Putative YfrE protein</fullName>
    </submittedName>
</protein>
<comment type="caution">
    <text evidence="5">The sequence shown here is derived from an EMBL/GenBank/DDBJ whole genome shotgun (WGS) entry which is preliminary data.</text>
</comment>
<gene>
    <name evidence="5" type="ORF">VISI1226_02957</name>
</gene>
<keyword evidence="2 3" id="KW-0802">TPR repeat</keyword>
<evidence type="ECO:0000256" key="2">
    <source>
        <dbReference type="ARBA" id="ARBA00022803"/>
    </source>
</evidence>
<dbReference type="SMART" id="SM00028">
    <property type="entry name" value="TPR"/>
    <property type="match status" value="1"/>
</dbReference>
<reference evidence="5 6" key="1">
    <citation type="journal article" date="2012" name="Int. J. Syst. Evol. Microbiol.">
        <title>Vibrio caribbeanicus sp. nov., isolated from the marine sponge Scleritoderma cyanea.</title>
        <authorList>
            <person name="Hoffmann M."/>
            <person name="Monday S.R."/>
            <person name="Allard M.W."/>
            <person name="Strain E.A."/>
            <person name="Whittaker P."/>
            <person name="Naum M."/>
            <person name="McCarthy P.J."/>
            <person name="Lopez J.V."/>
            <person name="Fischer M."/>
            <person name="Brown E.W."/>
        </authorList>
    </citation>
    <scope>NUCLEOTIDE SEQUENCE [LARGE SCALE GENOMIC DNA]</scope>
    <source>
        <strain evidence="6">DSMZ 21326</strain>
    </source>
</reference>
<name>E8M9K2_PHOS4</name>
<dbReference type="PANTHER" id="PTHR47870">
    <property type="entry name" value="CYTOCHROME C-TYPE BIOGENESIS PROTEIN CCMH"/>
    <property type="match status" value="1"/>
</dbReference>
<proteinExistence type="predicted"/>
<evidence type="ECO:0000313" key="6">
    <source>
        <dbReference type="Proteomes" id="UP000006228"/>
    </source>
</evidence>